<organism evidence="6 7">
    <name type="scientific">Tetrabaena socialis</name>
    <dbReference type="NCBI Taxonomy" id="47790"/>
    <lineage>
        <taxon>Eukaryota</taxon>
        <taxon>Viridiplantae</taxon>
        <taxon>Chlorophyta</taxon>
        <taxon>core chlorophytes</taxon>
        <taxon>Chlorophyceae</taxon>
        <taxon>CS clade</taxon>
        <taxon>Chlamydomonadales</taxon>
        <taxon>Tetrabaenaceae</taxon>
        <taxon>Tetrabaena</taxon>
    </lineage>
</organism>
<sequence>MLRRMEAQAERYDTDLAELVGFASVSALPEHAADVEAAAEWLAGRLRRAGLQNVEVLPTDGPQPVVYGEWLAAAVHNGTTEAPTLLAVEAWLQETGALPLNVKFLLEGQEEVMSPHLPAFLRRHAAKLAATHAMSADGSQPGIDTGSISLGIRGVVGAQLEVTTASTDMHSGWKGGSVPNANAVLAALLAGLHDGATLAVAVEGFYDDVTPVTEQDRRDMEAYGFDAQQEAASLGLRGFAGEAGYGVLEQRWHRPTLEVVGMTGGFTGQGIKTVIPRQAMAKLNCRLLARHVEVHCPPYALCNLTALGGSAAPWTNARSSQSNAAAAAVHQRLSGRQALFVRDGATIPALAHFQQTLGLAATKFGWGLADRIHAPNERLRVEMYDKGRRAWALVLQELAAVAAAAAAPPGAGDGAGEGRDAGEARRRVEAHDQGRRARVLQDLARAVAESSGEGEGDGGGGGAVGMPRAGGAEAEGGAEVAEAGDGAAAAELGGGMAAKQKDEL</sequence>
<dbReference type="GO" id="GO:0008233">
    <property type="term" value="F:peptidase activity"/>
    <property type="evidence" value="ECO:0007669"/>
    <property type="project" value="UniProtKB-KW"/>
</dbReference>
<evidence type="ECO:0000259" key="5">
    <source>
        <dbReference type="Pfam" id="PF07687"/>
    </source>
</evidence>
<dbReference type="Gene3D" id="3.40.630.10">
    <property type="entry name" value="Zn peptidases"/>
    <property type="match status" value="2"/>
</dbReference>
<dbReference type="EMBL" id="PGGS01000184">
    <property type="protein sequence ID" value="PNH07367.1"/>
    <property type="molecule type" value="Genomic_DNA"/>
</dbReference>
<evidence type="ECO:0000256" key="4">
    <source>
        <dbReference type="SAM" id="MobiDB-lite"/>
    </source>
</evidence>
<dbReference type="Pfam" id="PF01546">
    <property type="entry name" value="Peptidase_M20"/>
    <property type="match status" value="1"/>
</dbReference>
<dbReference type="PANTHER" id="PTHR43270">
    <property type="entry name" value="BETA-ALA-HIS DIPEPTIDASE"/>
    <property type="match status" value="1"/>
</dbReference>
<proteinExistence type="predicted"/>
<dbReference type="Pfam" id="PF07687">
    <property type="entry name" value="M20_dimer"/>
    <property type="match status" value="1"/>
</dbReference>
<gene>
    <name evidence="6" type="ORF">TSOC_006246</name>
</gene>
<keyword evidence="3" id="KW-0378">Hydrolase</keyword>
<dbReference type="SUPFAM" id="SSF53187">
    <property type="entry name" value="Zn-dependent exopeptidases"/>
    <property type="match status" value="1"/>
</dbReference>
<dbReference type="AlphaFoldDB" id="A0A2J8A4D5"/>
<feature type="domain" description="Peptidase M20 dimerisation" evidence="5">
    <location>
        <begin position="151"/>
        <end position="288"/>
    </location>
</feature>
<keyword evidence="1" id="KW-0645">Protease</keyword>
<evidence type="ECO:0000256" key="1">
    <source>
        <dbReference type="ARBA" id="ARBA00022670"/>
    </source>
</evidence>
<dbReference type="Proteomes" id="UP000236333">
    <property type="component" value="Unassembled WGS sequence"/>
</dbReference>
<reference evidence="6 7" key="1">
    <citation type="journal article" date="2017" name="Mol. Biol. Evol.">
        <title>The 4-celled Tetrabaena socialis nuclear genome reveals the essential components for genetic control of cell number at the origin of multicellularity in the volvocine lineage.</title>
        <authorList>
            <person name="Featherston J."/>
            <person name="Arakaki Y."/>
            <person name="Hanschen E.R."/>
            <person name="Ferris P.J."/>
            <person name="Michod R.E."/>
            <person name="Olson B.J.S.C."/>
            <person name="Nozaki H."/>
            <person name="Durand P.M."/>
        </authorList>
    </citation>
    <scope>NUCLEOTIDE SEQUENCE [LARGE SCALE GENOMIC DNA]</scope>
    <source>
        <strain evidence="6 7">NIES-571</strain>
    </source>
</reference>
<keyword evidence="2" id="KW-0479">Metal-binding</keyword>
<feature type="compositionally biased region" description="Low complexity" evidence="4">
    <location>
        <begin position="465"/>
        <end position="485"/>
    </location>
</feature>
<accession>A0A2J8A4D5</accession>
<feature type="compositionally biased region" description="Basic and acidic residues" evidence="4">
    <location>
        <begin position="416"/>
        <end position="435"/>
    </location>
</feature>
<name>A0A2J8A4D5_9CHLO</name>
<protein>
    <submittedName>
        <fullName evidence="6">Cytosolic non-specific dipeptidase</fullName>
    </submittedName>
</protein>
<dbReference type="GO" id="GO:0046872">
    <property type="term" value="F:metal ion binding"/>
    <property type="evidence" value="ECO:0007669"/>
    <property type="project" value="UniProtKB-KW"/>
</dbReference>
<comment type="caution">
    <text evidence="6">The sequence shown here is derived from an EMBL/GenBank/DDBJ whole genome shotgun (WGS) entry which is preliminary data.</text>
</comment>
<dbReference type="PANTHER" id="PTHR43270:SF12">
    <property type="entry name" value="SUCCINYL-DIAMINOPIMELATE DESUCCINYLASE"/>
    <property type="match status" value="1"/>
</dbReference>
<dbReference type="Gene3D" id="3.30.70.360">
    <property type="match status" value="1"/>
</dbReference>
<evidence type="ECO:0000313" key="7">
    <source>
        <dbReference type="Proteomes" id="UP000236333"/>
    </source>
</evidence>
<evidence type="ECO:0000256" key="3">
    <source>
        <dbReference type="ARBA" id="ARBA00022801"/>
    </source>
</evidence>
<evidence type="ECO:0000313" key="6">
    <source>
        <dbReference type="EMBL" id="PNH07367.1"/>
    </source>
</evidence>
<keyword evidence="7" id="KW-1185">Reference proteome</keyword>
<dbReference type="OrthoDB" id="3064516at2759"/>
<dbReference type="GO" id="GO:0006508">
    <property type="term" value="P:proteolysis"/>
    <property type="evidence" value="ECO:0007669"/>
    <property type="project" value="UniProtKB-KW"/>
</dbReference>
<feature type="region of interest" description="Disordered" evidence="4">
    <location>
        <begin position="406"/>
        <end position="485"/>
    </location>
</feature>
<evidence type="ECO:0000256" key="2">
    <source>
        <dbReference type="ARBA" id="ARBA00022723"/>
    </source>
</evidence>
<dbReference type="InterPro" id="IPR051458">
    <property type="entry name" value="Cyt/Met_Dipeptidase"/>
</dbReference>
<dbReference type="InterPro" id="IPR002933">
    <property type="entry name" value="Peptidase_M20"/>
</dbReference>
<dbReference type="InterPro" id="IPR011650">
    <property type="entry name" value="Peptidase_M20_dimer"/>
</dbReference>